<keyword evidence="2" id="KW-0560">Oxidoreductase</keyword>
<keyword evidence="3" id="KW-0520">NAD</keyword>
<dbReference type="Proteomes" id="UP000183400">
    <property type="component" value="Unassembled WGS sequence"/>
</dbReference>
<reference evidence="6" key="1">
    <citation type="submission" date="2016-10" db="EMBL/GenBank/DDBJ databases">
        <authorList>
            <person name="Varghese N."/>
            <person name="Submissions S."/>
        </authorList>
    </citation>
    <scope>NUCLEOTIDE SEQUENCE [LARGE SCALE GENOMIC DNA]</scope>
    <source>
        <strain evidence="6">DSM 27839</strain>
    </source>
</reference>
<dbReference type="GO" id="GO:0006210">
    <property type="term" value="P:thymine catabolic process"/>
    <property type="evidence" value="ECO:0007669"/>
    <property type="project" value="TreeGrafter"/>
</dbReference>
<dbReference type="AlphaFoldDB" id="A0A1H2YIG0"/>
<dbReference type="RefSeq" id="WP_074736816.1">
    <property type="nucleotide sequence ID" value="NZ_FNNP01000002.1"/>
</dbReference>
<dbReference type="InterPro" id="IPR016160">
    <property type="entry name" value="Ald_DH_CS_CYS"/>
</dbReference>
<dbReference type="SUPFAM" id="SSF53720">
    <property type="entry name" value="ALDH-like"/>
    <property type="match status" value="1"/>
</dbReference>
<dbReference type="EC" id="1.2.1.27" evidence="1"/>
<evidence type="ECO:0000313" key="5">
    <source>
        <dbReference type="EMBL" id="SDX04414.1"/>
    </source>
</evidence>
<dbReference type="InterPro" id="IPR016162">
    <property type="entry name" value="Ald_DH_N"/>
</dbReference>
<dbReference type="STRING" id="985054.SAMN05444358_102280"/>
<dbReference type="PANTHER" id="PTHR43866:SF4">
    <property type="entry name" value="MALONATE-SEMIALDEHYDE DEHYDROGENASE"/>
    <property type="match status" value="1"/>
</dbReference>
<dbReference type="InterPro" id="IPR016161">
    <property type="entry name" value="Ald_DH/histidinol_DH"/>
</dbReference>
<gene>
    <name evidence="5" type="ORF">SAMN05444358_102280</name>
</gene>
<dbReference type="GO" id="GO:0006574">
    <property type="term" value="P:L-valine catabolic process"/>
    <property type="evidence" value="ECO:0007669"/>
    <property type="project" value="TreeGrafter"/>
</dbReference>
<dbReference type="NCBIfam" id="TIGR01722">
    <property type="entry name" value="MMSDH"/>
    <property type="match status" value="1"/>
</dbReference>
<proteinExistence type="predicted"/>
<dbReference type="GO" id="GO:0004491">
    <property type="term" value="F:methylmalonate-semialdehyde dehydrogenase (acylating, NAD) activity"/>
    <property type="evidence" value="ECO:0007669"/>
    <property type="project" value="UniProtKB-EC"/>
</dbReference>
<dbReference type="PROSITE" id="PS00070">
    <property type="entry name" value="ALDEHYDE_DEHYDR_CYS"/>
    <property type="match status" value="1"/>
</dbReference>
<sequence length="500" mass="53696">MTTIAHYINNAAVAGTSGREQPVFNPATGTSEKTVALASTSEVDAVVAAAKAAWPKWSKTPALRRARILDKFKNILWERGDQLAEVISAEHGKTHDDALGEVTRGLEVVEFAVGAPHLLKGDFSENVGSGVDSHNIRQSLGVCAGITPFNFPCMVPMWMFPVALATGNTFILKPSERDPSASLLIAEWLTEAGLPEGVFNVVQGDKEAVDALLHNPDVKAISFVGSTPIAKYIYETGIANGKRVQALGGAKNHMVIMPDADLDMAASALMGAAYGSAGERCMAISVAVPVTDQVADALIAKLVPQIEALKVGPAADRTSEMGPLVTEQHMNKVKGYITSGEEQGAKVVIDGRGFQQDKQGYENGYYVGGTLLDNVTEDMTCYKEEIFGPVLSVVRKNSYQEAVDLIHGHEYANGTAIFTRDGDVARNFSQDIEVGMVGVNVPIPVPMAFHSFGGWKASIFGDHHMHGMEGVRFYTRIKTTTTRWPSGMRSDPEFVMPTLG</sequence>
<dbReference type="Gene3D" id="3.40.605.10">
    <property type="entry name" value="Aldehyde Dehydrogenase, Chain A, domain 1"/>
    <property type="match status" value="1"/>
</dbReference>
<dbReference type="InterPro" id="IPR015590">
    <property type="entry name" value="Aldehyde_DH_dom"/>
</dbReference>
<protein>
    <recommendedName>
        <fullName evidence="1">methylmalonate-semialdehyde dehydrogenase (CoA acylating)</fullName>
        <ecNumber evidence="1">1.2.1.27</ecNumber>
    </recommendedName>
</protein>
<name>A0A1H2YIG0_9RHOB</name>
<dbReference type="EMBL" id="FNNP01000002">
    <property type="protein sequence ID" value="SDX04414.1"/>
    <property type="molecule type" value="Genomic_DNA"/>
</dbReference>
<dbReference type="InterPro" id="IPR010061">
    <property type="entry name" value="MeMal-semiAld_DH"/>
</dbReference>
<evidence type="ECO:0000256" key="1">
    <source>
        <dbReference type="ARBA" id="ARBA00013048"/>
    </source>
</evidence>
<feature type="domain" description="Aldehyde dehydrogenase" evidence="4">
    <location>
        <begin position="16"/>
        <end position="479"/>
    </location>
</feature>
<accession>A0A1H2YIG0</accession>
<dbReference type="Pfam" id="PF00171">
    <property type="entry name" value="Aldedh"/>
    <property type="match status" value="1"/>
</dbReference>
<evidence type="ECO:0000256" key="2">
    <source>
        <dbReference type="ARBA" id="ARBA00023002"/>
    </source>
</evidence>
<dbReference type="InterPro" id="IPR016163">
    <property type="entry name" value="Ald_DH_C"/>
</dbReference>
<keyword evidence="6" id="KW-1185">Reference proteome</keyword>
<dbReference type="PANTHER" id="PTHR43866">
    <property type="entry name" value="MALONATE-SEMIALDEHYDE DEHYDROGENASE"/>
    <property type="match status" value="1"/>
</dbReference>
<dbReference type="CDD" id="cd07085">
    <property type="entry name" value="ALDH_F6_MMSDH"/>
    <property type="match status" value="1"/>
</dbReference>
<evidence type="ECO:0000256" key="3">
    <source>
        <dbReference type="ARBA" id="ARBA00023027"/>
    </source>
</evidence>
<dbReference type="FunFam" id="3.40.309.10:FF:000002">
    <property type="entry name" value="Methylmalonate-semialdehyde dehydrogenase (Acylating)"/>
    <property type="match status" value="1"/>
</dbReference>
<dbReference type="Gene3D" id="3.40.309.10">
    <property type="entry name" value="Aldehyde Dehydrogenase, Chain A, domain 2"/>
    <property type="match status" value="1"/>
</dbReference>
<organism evidence="5 6">
    <name type="scientific">Ruegeria halocynthiae</name>
    <dbReference type="NCBI Taxonomy" id="985054"/>
    <lineage>
        <taxon>Bacteria</taxon>
        <taxon>Pseudomonadati</taxon>
        <taxon>Pseudomonadota</taxon>
        <taxon>Alphaproteobacteria</taxon>
        <taxon>Rhodobacterales</taxon>
        <taxon>Roseobacteraceae</taxon>
        <taxon>Ruegeria</taxon>
    </lineage>
</organism>
<dbReference type="OrthoDB" id="9812625at2"/>
<evidence type="ECO:0000313" key="6">
    <source>
        <dbReference type="Proteomes" id="UP000183400"/>
    </source>
</evidence>
<dbReference type="FunFam" id="3.40.605.10:FF:000003">
    <property type="entry name" value="Methylmalonate-semialdehyde dehydrogenase [acylating]"/>
    <property type="match status" value="1"/>
</dbReference>
<evidence type="ECO:0000259" key="4">
    <source>
        <dbReference type="Pfam" id="PF00171"/>
    </source>
</evidence>